<reference evidence="1" key="1">
    <citation type="submission" date="2023-03" db="EMBL/GenBank/DDBJ databases">
        <title>Lomoglobus Profundus gen. nov., sp. nov., a novel member of the phylum Verrucomicrobia, isolated from deep-marine sediment of South China Sea.</title>
        <authorList>
            <person name="Ahmad T."/>
            <person name="Ishaq S.E."/>
            <person name="Wang F."/>
        </authorList>
    </citation>
    <scope>NUCLEOTIDE SEQUENCE</scope>
    <source>
        <strain evidence="1">LMO-M01</strain>
    </source>
</reference>
<gene>
    <name evidence="1" type="ORF">PXH66_00610</name>
</gene>
<name>A0AAE9ZZ31_9BACT</name>
<dbReference type="EMBL" id="CP119075">
    <property type="protein sequence ID" value="WED65348.1"/>
    <property type="molecule type" value="Genomic_DNA"/>
</dbReference>
<dbReference type="SUPFAM" id="SSF51445">
    <property type="entry name" value="(Trans)glycosidases"/>
    <property type="match status" value="1"/>
</dbReference>
<dbReference type="KEGG" id="slom:PXH66_00610"/>
<dbReference type="Proteomes" id="UP001218638">
    <property type="component" value="Chromosome"/>
</dbReference>
<evidence type="ECO:0008006" key="3">
    <source>
        <dbReference type="Google" id="ProtNLM"/>
    </source>
</evidence>
<dbReference type="AlphaFoldDB" id="A0AAE9ZZ31"/>
<dbReference type="InterPro" id="IPR017853">
    <property type="entry name" value="GH"/>
</dbReference>
<dbReference type="RefSeq" id="WP_330929295.1">
    <property type="nucleotide sequence ID" value="NZ_CP119075.1"/>
</dbReference>
<organism evidence="1 2">
    <name type="scientific">Synoicihabitans lomoniglobus</name>
    <dbReference type="NCBI Taxonomy" id="2909285"/>
    <lineage>
        <taxon>Bacteria</taxon>
        <taxon>Pseudomonadati</taxon>
        <taxon>Verrucomicrobiota</taxon>
        <taxon>Opitutia</taxon>
        <taxon>Opitutales</taxon>
        <taxon>Opitutaceae</taxon>
        <taxon>Synoicihabitans</taxon>
    </lineage>
</organism>
<protein>
    <recommendedName>
        <fullName evidence="3">Glycoside hydrolase family 5 domain-containing protein</fullName>
    </recommendedName>
</protein>
<sequence>MKTPTLLCILIVLVAVVSIRAEELVYLDDGGVIRWRADDREVALFGANYNLGSASDFRAAGRLGVDRKQLVEQDFTHFARMGWDGVRLATWGDWESSDIAGNLIVNEHIDVLDYAIYQAKKRGIFILFNPIHTYSAWWPDAPSDGDYPGFAAHYEKRVLGLDPAAIAAQVNYLHQFLEHVNPYTGVALKDEPQILFVEMINEPWHHPEDFTGSVDYINALVQAVRDTGCEKVTFHNISQTFDIIPPTLASQVQGGSFGWYPTGLNSKHALTENYLRTVDDYTPLLRPDVRDLPLIVYEFDSGDMDSGYMYPAMARAFRGVGAQFAAMFSYDMLATAPTNAGWQTHWLNLVHSPKKAVSAIIAAEVMRRIPADSRYGDYPANRTFGPFRVSYEEDSSELVTDEVFMHANDTASAPTRTDKLERIVGSGSSPIVSYEGSGAYFLDKLGAGIWRLEVYPDAEMVADPFALEWDAKQLASRLVSREWPMTVRLVELGETFQVAPLDAGNQHEATARRSTFGVKPGVYVLSRHDRVDTAALPAMIGAVGLREFVCPAAPELPAQIRPQMRTTFASGETVIVRADVISANLAREVAVIARSDDGAEHRFTLPREHRYTYAATLPAGVLGVGGWRLGFGAKVGEEIVAIAPSDPAAVRLSIVSAEAPVVLFDAKSGDVERMVYSRADWELRKRVYGHLTDNGTNGFQIAATGADADGGRDLTASLSIKERIIDRRADLGRVERLRIEMKSQGKPLPAILTLVEVDGTAWSTRIALPDGETHLDVALADLRLSPAVMLPQGYPNNWAYWMYPARGRGAPGDRVRLEDVEHLQLSLRPAGPSKSGQGSVTVTRIVLPMPE</sequence>
<proteinExistence type="predicted"/>
<accession>A0AAE9ZZ31</accession>
<evidence type="ECO:0000313" key="1">
    <source>
        <dbReference type="EMBL" id="WED65348.1"/>
    </source>
</evidence>
<dbReference type="Gene3D" id="3.20.20.80">
    <property type="entry name" value="Glycosidases"/>
    <property type="match status" value="1"/>
</dbReference>
<keyword evidence="2" id="KW-1185">Reference proteome</keyword>
<evidence type="ECO:0000313" key="2">
    <source>
        <dbReference type="Proteomes" id="UP001218638"/>
    </source>
</evidence>